<gene>
    <name evidence="1" type="ORF">KP509_13G087400</name>
</gene>
<dbReference type="OrthoDB" id="691424at2759"/>
<comment type="caution">
    <text evidence="1">The sequence shown here is derived from an EMBL/GenBank/DDBJ whole genome shotgun (WGS) entry which is preliminary data.</text>
</comment>
<dbReference type="EMBL" id="CM035418">
    <property type="protein sequence ID" value="KAH7422030.1"/>
    <property type="molecule type" value="Genomic_DNA"/>
</dbReference>
<protein>
    <submittedName>
        <fullName evidence="1">Uncharacterized protein</fullName>
    </submittedName>
</protein>
<dbReference type="PANTHER" id="PTHR31579">
    <property type="entry name" value="OS03G0796600 PROTEIN"/>
    <property type="match status" value="1"/>
</dbReference>
<evidence type="ECO:0000313" key="1">
    <source>
        <dbReference type="EMBL" id="KAH7422030.1"/>
    </source>
</evidence>
<organism evidence="1 2">
    <name type="scientific">Ceratopteris richardii</name>
    <name type="common">Triangle waterfern</name>
    <dbReference type="NCBI Taxonomy" id="49495"/>
    <lineage>
        <taxon>Eukaryota</taxon>
        <taxon>Viridiplantae</taxon>
        <taxon>Streptophyta</taxon>
        <taxon>Embryophyta</taxon>
        <taxon>Tracheophyta</taxon>
        <taxon>Polypodiopsida</taxon>
        <taxon>Polypodiidae</taxon>
        <taxon>Polypodiales</taxon>
        <taxon>Pteridineae</taxon>
        <taxon>Pteridaceae</taxon>
        <taxon>Parkerioideae</taxon>
        <taxon>Ceratopteris</taxon>
    </lineage>
</organism>
<dbReference type="Proteomes" id="UP000825935">
    <property type="component" value="Chromosome 13"/>
</dbReference>
<keyword evidence="2" id="KW-1185">Reference proteome</keyword>
<dbReference type="Pfam" id="PF04720">
    <property type="entry name" value="PDDEXK_6"/>
    <property type="match status" value="1"/>
</dbReference>
<proteinExistence type="predicted"/>
<dbReference type="InterPro" id="IPR006502">
    <property type="entry name" value="PDDEXK-like"/>
</dbReference>
<sequence length="405" mass="45860">MSDEHDFGITQSITACCGELGRRDVTDAEDMEFLGLKHSLHLRTLVEEYLYPLSCTTDSASSWGHNHVLEQQRVPSSSPSRLIADKPWSKVSVLELHSALRAAARGYTQLKEEVCKALREAKLIGAQKHSYRGASTAARFGGFSGERTSWAASEYILHSAVVERLRRMGFDAALCHCRREQERRNPNLRRELPAGIYRRQQPYDESASYCNAEGYTFIDVILQKGWKPQMLVERIIVDVRFRDEFKIARPTAAYTHLRKKLPAIYVGTTDALRQILKLMSVAMQKSMEEQGMPLPPWRTFSFLESKWLSTNYSRTVLPLSNLVSNSTVRFAKTTSSAVLSSRTKDAAIAVKPISASSRENPYKLPNPGFSKDQHNCVPINYINMPTYHLPIYWEVHGILCSPSNE</sequence>
<accession>A0A8T2THP2</accession>
<dbReference type="AlphaFoldDB" id="A0A8T2THP2"/>
<evidence type="ECO:0000313" key="2">
    <source>
        <dbReference type="Proteomes" id="UP000825935"/>
    </source>
</evidence>
<reference evidence="1" key="1">
    <citation type="submission" date="2021-08" db="EMBL/GenBank/DDBJ databases">
        <title>WGS assembly of Ceratopteris richardii.</title>
        <authorList>
            <person name="Marchant D.B."/>
            <person name="Chen G."/>
            <person name="Jenkins J."/>
            <person name="Shu S."/>
            <person name="Leebens-Mack J."/>
            <person name="Grimwood J."/>
            <person name="Schmutz J."/>
            <person name="Soltis P."/>
            <person name="Soltis D."/>
            <person name="Chen Z.-H."/>
        </authorList>
    </citation>
    <scope>NUCLEOTIDE SEQUENCE</scope>
    <source>
        <strain evidence="1">Whitten #5841</strain>
        <tissue evidence="1">Leaf</tissue>
    </source>
</reference>
<dbReference type="PANTHER" id="PTHR31579:SF1">
    <property type="entry name" value="OS03G0796600 PROTEIN"/>
    <property type="match status" value="1"/>
</dbReference>
<dbReference type="NCBIfam" id="TIGR01615">
    <property type="entry name" value="A_thal_3542"/>
    <property type="match status" value="1"/>
</dbReference>
<name>A0A8T2THP2_CERRI</name>